<gene>
    <name evidence="1" type="ORF">ACFFLM_07345</name>
</gene>
<dbReference type="InterPro" id="IPR013402">
    <property type="entry name" value="CHP02569"/>
</dbReference>
<protein>
    <submittedName>
        <fullName evidence="1">TIGR02569 family protein</fullName>
    </submittedName>
</protein>
<dbReference type="EMBL" id="JBHLYR010000024">
    <property type="protein sequence ID" value="MFB9991781.1"/>
    <property type="molecule type" value="Genomic_DNA"/>
</dbReference>
<sequence length="273" mass="30080">MDVPPPRGVLEAFGLSGRPEPLAGGQATVWRVGEAVLKPETHSAQDLEWQAQVLGQVRQAQMRETQVRVSRPLRSLSGEWLAEGWSAGTYLAGRHEPGRWTEILQVGRNFHLALVSVPRPAFLEARTDHWAAADRMAWGEGSLQPFLEARHIRRLAERIRPVHAPSQLIHGDLTGNVLFSDTHPPAVIDFSPYWRPAGFALAIVVADALVWEGADEGLLEAVSEVADFAQLFLRALIFRRVVEELSSPSSQARNTVHDPYQSAVDLAVGLASF</sequence>
<dbReference type="SUPFAM" id="SSF56112">
    <property type="entry name" value="Protein kinase-like (PK-like)"/>
    <property type="match status" value="1"/>
</dbReference>
<dbReference type="InterPro" id="IPR011009">
    <property type="entry name" value="Kinase-like_dom_sf"/>
</dbReference>
<dbReference type="NCBIfam" id="TIGR02569">
    <property type="entry name" value="TIGR02569_actnb"/>
    <property type="match status" value="1"/>
</dbReference>
<reference evidence="1 2" key="1">
    <citation type="submission" date="2024-09" db="EMBL/GenBank/DDBJ databases">
        <authorList>
            <person name="Sun Q."/>
            <person name="Mori K."/>
        </authorList>
    </citation>
    <scope>NUCLEOTIDE SEQUENCE [LARGE SCALE GENOMIC DNA]</scope>
    <source>
        <strain evidence="1 2">JCM 13503</strain>
    </source>
</reference>
<evidence type="ECO:0000313" key="2">
    <source>
        <dbReference type="Proteomes" id="UP001589733"/>
    </source>
</evidence>
<dbReference type="RefSeq" id="WP_380007449.1">
    <property type="nucleotide sequence ID" value="NZ_JBHLYR010000024.1"/>
</dbReference>
<comment type="caution">
    <text evidence="1">The sequence shown here is derived from an EMBL/GenBank/DDBJ whole genome shotgun (WGS) entry which is preliminary data.</text>
</comment>
<keyword evidence="2" id="KW-1185">Reference proteome</keyword>
<accession>A0ABV6AYS9</accession>
<proteinExistence type="predicted"/>
<dbReference type="Proteomes" id="UP001589733">
    <property type="component" value="Unassembled WGS sequence"/>
</dbReference>
<organism evidence="1 2">
    <name type="scientific">Deinococcus oregonensis</name>
    <dbReference type="NCBI Taxonomy" id="1805970"/>
    <lineage>
        <taxon>Bacteria</taxon>
        <taxon>Thermotogati</taxon>
        <taxon>Deinococcota</taxon>
        <taxon>Deinococci</taxon>
        <taxon>Deinococcales</taxon>
        <taxon>Deinococcaceae</taxon>
        <taxon>Deinococcus</taxon>
    </lineage>
</organism>
<name>A0ABV6AYS9_9DEIO</name>
<evidence type="ECO:0000313" key="1">
    <source>
        <dbReference type="EMBL" id="MFB9991781.1"/>
    </source>
</evidence>